<proteinExistence type="inferred from homology"/>
<dbReference type="GO" id="GO:0003697">
    <property type="term" value="F:single-stranded DNA binding"/>
    <property type="evidence" value="ECO:0007669"/>
    <property type="project" value="InterPro"/>
</dbReference>
<evidence type="ECO:0000256" key="6">
    <source>
        <dbReference type="ARBA" id="ARBA00023124"/>
    </source>
</evidence>
<evidence type="ECO:0000313" key="13">
    <source>
        <dbReference type="Proteomes" id="UP000494256"/>
    </source>
</evidence>
<dbReference type="InterPro" id="IPR003738">
    <property type="entry name" value="SRAP"/>
</dbReference>
<name>A0A8S0ZXN3_ARCPL</name>
<dbReference type="Pfam" id="PF02586">
    <property type="entry name" value="SRAP"/>
    <property type="match status" value="1"/>
</dbReference>
<dbReference type="GO" id="GO:0016829">
    <property type="term" value="F:lyase activity"/>
    <property type="evidence" value="ECO:0007669"/>
    <property type="project" value="UniProtKB-KW"/>
</dbReference>
<evidence type="ECO:0000256" key="2">
    <source>
        <dbReference type="ARBA" id="ARBA00015888"/>
    </source>
</evidence>
<comment type="similarity">
    <text evidence="1">Belongs to the SOS response-associated peptidase family.</text>
</comment>
<protein>
    <recommendedName>
        <fullName evidence="2">Abasic site processing protein HMCES</fullName>
    </recommendedName>
    <alternativeName>
        <fullName evidence="9">Embryonic stem cell-specific 5-hydroxymethylcytosine-binding protein</fullName>
    </alternativeName>
    <alternativeName>
        <fullName evidence="10">Peptidase HMCES</fullName>
    </alternativeName>
    <alternativeName>
        <fullName evidence="11">SRAP domain-containing protein 1</fullName>
    </alternativeName>
</protein>
<keyword evidence="7" id="KW-0238">DNA-binding</keyword>
<dbReference type="GO" id="GO:0106300">
    <property type="term" value="P:protein-DNA covalent cross-linking repair"/>
    <property type="evidence" value="ECO:0007669"/>
    <property type="project" value="InterPro"/>
</dbReference>
<dbReference type="AlphaFoldDB" id="A0A8S0ZXN3"/>
<evidence type="ECO:0000256" key="1">
    <source>
        <dbReference type="ARBA" id="ARBA00008136"/>
    </source>
</evidence>
<dbReference type="GO" id="GO:0008233">
    <property type="term" value="F:peptidase activity"/>
    <property type="evidence" value="ECO:0007669"/>
    <property type="project" value="UniProtKB-KW"/>
</dbReference>
<evidence type="ECO:0000313" key="12">
    <source>
        <dbReference type="EMBL" id="CAB3238380.1"/>
    </source>
</evidence>
<sequence>MSKHLINNSLSNLLGYQRFRSSPSMSPQSRKGAHKAHDLPQCVVVLHCRTLSKEQVQCACSYKSKNAKYIKPQWLTEYNAGKDYTPSCNIAPTDVTPVLISSTRFKNAAESTRVIKPMMWGIIPPWHKGDYKTHNLSTNNCRLENIKESKLYSPILRNGGRCIIVVEGFYEWQTTNKLTKNKQPYYVYSPQDVNVKVDEPDTWQATFDEKQGWKGINLLHMAGLYNVWQNEETIIYSYSVITMESNNILSWLHHRMPAILNTDEQIEAWLDVDNVGPDMALLWLKPVKVLSWHPVSTSVNNSKNKSDYCNKRVIEEKNKSKQKTLNSWFTKVEKRKSSDENYSESKRIKQ</sequence>
<dbReference type="EMBL" id="CADEBD010000306">
    <property type="protein sequence ID" value="CAB3238380.1"/>
    <property type="molecule type" value="Genomic_DNA"/>
</dbReference>
<reference evidence="12 13" key="1">
    <citation type="submission" date="2020-04" db="EMBL/GenBank/DDBJ databases">
        <authorList>
            <person name="Wallbank WR R."/>
            <person name="Pardo Diaz C."/>
            <person name="Kozak K."/>
            <person name="Martin S."/>
            <person name="Jiggins C."/>
            <person name="Moest M."/>
            <person name="Warren A I."/>
            <person name="Byers J.R.P. K."/>
            <person name="Montejo-Kovacevich G."/>
            <person name="Yen C E."/>
        </authorList>
    </citation>
    <scope>NUCLEOTIDE SEQUENCE [LARGE SCALE GENOMIC DNA]</scope>
</reference>
<evidence type="ECO:0000256" key="5">
    <source>
        <dbReference type="ARBA" id="ARBA00022801"/>
    </source>
</evidence>
<dbReference type="GO" id="GO:0006508">
    <property type="term" value="P:proteolysis"/>
    <property type="evidence" value="ECO:0007669"/>
    <property type="project" value="UniProtKB-KW"/>
</dbReference>
<keyword evidence="6" id="KW-0190">Covalent protein-DNA linkage</keyword>
<evidence type="ECO:0000256" key="7">
    <source>
        <dbReference type="ARBA" id="ARBA00023125"/>
    </source>
</evidence>
<keyword evidence="5" id="KW-0378">Hydrolase</keyword>
<dbReference type="Proteomes" id="UP000494256">
    <property type="component" value="Unassembled WGS sequence"/>
</dbReference>
<evidence type="ECO:0000256" key="3">
    <source>
        <dbReference type="ARBA" id="ARBA00022670"/>
    </source>
</evidence>
<keyword evidence="3" id="KW-0645">Protease</keyword>
<evidence type="ECO:0000256" key="9">
    <source>
        <dbReference type="ARBA" id="ARBA00030390"/>
    </source>
</evidence>
<dbReference type="PANTHER" id="PTHR13604">
    <property type="entry name" value="DC12-RELATED"/>
    <property type="match status" value="1"/>
</dbReference>
<comment type="caution">
    <text evidence="12">The sequence shown here is derived from an EMBL/GenBank/DDBJ whole genome shotgun (WGS) entry which is preliminary data.</text>
</comment>
<keyword evidence="8" id="KW-0456">Lyase</keyword>
<dbReference type="InterPro" id="IPR036590">
    <property type="entry name" value="SRAP-like"/>
</dbReference>
<dbReference type="Gene3D" id="3.90.1680.10">
    <property type="entry name" value="SOS response associated peptidase-like"/>
    <property type="match status" value="1"/>
</dbReference>
<evidence type="ECO:0000256" key="11">
    <source>
        <dbReference type="ARBA" id="ARBA00031130"/>
    </source>
</evidence>
<organism evidence="12 13">
    <name type="scientific">Arctia plantaginis</name>
    <name type="common">Wood tiger moth</name>
    <name type="synonym">Phalaena plantaginis</name>
    <dbReference type="NCBI Taxonomy" id="874455"/>
    <lineage>
        <taxon>Eukaryota</taxon>
        <taxon>Metazoa</taxon>
        <taxon>Ecdysozoa</taxon>
        <taxon>Arthropoda</taxon>
        <taxon>Hexapoda</taxon>
        <taxon>Insecta</taxon>
        <taxon>Pterygota</taxon>
        <taxon>Neoptera</taxon>
        <taxon>Endopterygota</taxon>
        <taxon>Lepidoptera</taxon>
        <taxon>Glossata</taxon>
        <taxon>Ditrysia</taxon>
        <taxon>Noctuoidea</taxon>
        <taxon>Erebidae</taxon>
        <taxon>Arctiinae</taxon>
        <taxon>Arctia</taxon>
    </lineage>
</organism>
<evidence type="ECO:0000256" key="8">
    <source>
        <dbReference type="ARBA" id="ARBA00023239"/>
    </source>
</evidence>
<dbReference type="PANTHER" id="PTHR13604:SF0">
    <property type="entry name" value="ABASIC SITE PROCESSING PROTEIN HMCES"/>
    <property type="match status" value="1"/>
</dbReference>
<accession>A0A8S0ZXN3</accession>
<gene>
    <name evidence="12" type="ORF">APLA_LOCUS8180</name>
</gene>
<evidence type="ECO:0000256" key="10">
    <source>
        <dbReference type="ARBA" id="ARBA00030898"/>
    </source>
</evidence>
<evidence type="ECO:0000256" key="4">
    <source>
        <dbReference type="ARBA" id="ARBA00022763"/>
    </source>
</evidence>
<dbReference type="OrthoDB" id="6656697at2759"/>
<dbReference type="SUPFAM" id="SSF143081">
    <property type="entry name" value="BB1717-like"/>
    <property type="match status" value="1"/>
</dbReference>
<keyword evidence="4" id="KW-0227">DNA damage</keyword>